<gene>
    <name evidence="9" type="ORF">Scaly_3149600</name>
</gene>
<dbReference type="EMBL" id="JACGWM010001443">
    <property type="protein sequence ID" value="KAL0292931.1"/>
    <property type="molecule type" value="Genomic_DNA"/>
</dbReference>
<keyword evidence="3" id="KW-0813">Transport</keyword>
<dbReference type="GO" id="GO:0015232">
    <property type="term" value="F:heme transmembrane transporter activity"/>
    <property type="evidence" value="ECO:0007669"/>
    <property type="project" value="InterPro"/>
</dbReference>
<dbReference type="InterPro" id="IPR003544">
    <property type="entry name" value="Cyt_c_biogenesis_CcmB"/>
</dbReference>
<feature type="compositionally biased region" description="Polar residues" evidence="8">
    <location>
        <begin position="41"/>
        <end position="50"/>
    </location>
</feature>
<evidence type="ECO:0000256" key="5">
    <source>
        <dbReference type="ARBA" id="ARBA00022748"/>
    </source>
</evidence>
<dbReference type="GO" id="GO:0016020">
    <property type="term" value="C:membrane"/>
    <property type="evidence" value="ECO:0007669"/>
    <property type="project" value="UniProtKB-SubCell"/>
</dbReference>
<comment type="similarity">
    <text evidence="2">Belongs to the CcmB/CycW/HelB family.</text>
</comment>
<evidence type="ECO:0000256" key="6">
    <source>
        <dbReference type="ARBA" id="ARBA00022989"/>
    </source>
</evidence>
<keyword evidence="5" id="KW-0201">Cytochrome c-type biogenesis</keyword>
<evidence type="ECO:0000256" key="3">
    <source>
        <dbReference type="ARBA" id="ARBA00022448"/>
    </source>
</evidence>
<reference evidence="9" key="1">
    <citation type="submission" date="2020-06" db="EMBL/GenBank/DDBJ databases">
        <authorList>
            <person name="Li T."/>
            <person name="Hu X."/>
            <person name="Zhang T."/>
            <person name="Song X."/>
            <person name="Zhang H."/>
            <person name="Dai N."/>
            <person name="Sheng W."/>
            <person name="Hou X."/>
            <person name="Wei L."/>
        </authorList>
    </citation>
    <scope>NUCLEOTIDE SEQUENCE</scope>
    <source>
        <strain evidence="9">KEN8</strain>
        <tissue evidence="9">Leaf</tissue>
    </source>
</reference>
<comment type="caution">
    <text evidence="9">The sequence shown here is derived from an EMBL/GenBank/DDBJ whole genome shotgun (WGS) entry which is preliminary data.</text>
</comment>
<keyword evidence="4" id="KW-0812">Transmembrane</keyword>
<evidence type="ECO:0000256" key="4">
    <source>
        <dbReference type="ARBA" id="ARBA00022692"/>
    </source>
</evidence>
<dbReference type="PANTHER" id="PTHR30070:SF1">
    <property type="entry name" value="CYTOCHROME C BIOGENESIS B-RELATED"/>
    <property type="match status" value="1"/>
</dbReference>
<evidence type="ECO:0000256" key="1">
    <source>
        <dbReference type="ARBA" id="ARBA00004141"/>
    </source>
</evidence>
<reference evidence="9" key="2">
    <citation type="journal article" date="2024" name="Plant">
        <title>Genomic evolution and insights into agronomic trait innovations of Sesamum species.</title>
        <authorList>
            <person name="Miao H."/>
            <person name="Wang L."/>
            <person name="Qu L."/>
            <person name="Liu H."/>
            <person name="Sun Y."/>
            <person name="Le M."/>
            <person name="Wang Q."/>
            <person name="Wei S."/>
            <person name="Zheng Y."/>
            <person name="Lin W."/>
            <person name="Duan Y."/>
            <person name="Cao H."/>
            <person name="Xiong S."/>
            <person name="Wang X."/>
            <person name="Wei L."/>
            <person name="Li C."/>
            <person name="Ma Q."/>
            <person name="Ju M."/>
            <person name="Zhao R."/>
            <person name="Li G."/>
            <person name="Mu C."/>
            <person name="Tian Q."/>
            <person name="Mei H."/>
            <person name="Zhang T."/>
            <person name="Gao T."/>
            <person name="Zhang H."/>
        </authorList>
    </citation>
    <scope>NUCLEOTIDE SEQUENCE</scope>
    <source>
        <strain evidence="9">KEN8</strain>
    </source>
</reference>
<organism evidence="9">
    <name type="scientific">Sesamum calycinum</name>
    <dbReference type="NCBI Taxonomy" id="2727403"/>
    <lineage>
        <taxon>Eukaryota</taxon>
        <taxon>Viridiplantae</taxon>
        <taxon>Streptophyta</taxon>
        <taxon>Embryophyta</taxon>
        <taxon>Tracheophyta</taxon>
        <taxon>Spermatophyta</taxon>
        <taxon>Magnoliopsida</taxon>
        <taxon>eudicotyledons</taxon>
        <taxon>Gunneridae</taxon>
        <taxon>Pentapetalae</taxon>
        <taxon>asterids</taxon>
        <taxon>lamiids</taxon>
        <taxon>Lamiales</taxon>
        <taxon>Pedaliaceae</taxon>
        <taxon>Sesamum</taxon>
    </lineage>
</organism>
<evidence type="ECO:0000256" key="7">
    <source>
        <dbReference type="ARBA" id="ARBA00023136"/>
    </source>
</evidence>
<evidence type="ECO:0000256" key="2">
    <source>
        <dbReference type="ARBA" id="ARBA00010544"/>
    </source>
</evidence>
<dbReference type="GO" id="GO:0017004">
    <property type="term" value="P:cytochrome complex assembly"/>
    <property type="evidence" value="ECO:0007669"/>
    <property type="project" value="UniProtKB-KW"/>
</dbReference>
<evidence type="ECO:0000256" key="8">
    <source>
        <dbReference type="SAM" id="MobiDB-lite"/>
    </source>
</evidence>
<dbReference type="PANTHER" id="PTHR30070">
    <property type="entry name" value="HEME EXPORTER PROTEIN B"/>
    <property type="match status" value="1"/>
</dbReference>
<dbReference type="AlphaFoldDB" id="A0AAW2JGL5"/>
<dbReference type="GO" id="GO:1903607">
    <property type="term" value="P:cytochrome c biosynthetic process"/>
    <property type="evidence" value="ECO:0007669"/>
    <property type="project" value="TreeGrafter"/>
</dbReference>
<keyword evidence="7" id="KW-0472">Membrane</keyword>
<feature type="region of interest" description="Disordered" evidence="8">
    <location>
        <begin position="41"/>
        <end position="61"/>
    </location>
</feature>
<feature type="compositionally biased region" description="Low complexity" evidence="8">
    <location>
        <begin position="51"/>
        <end position="61"/>
    </location>
</feature>
<accession>A0AAW2JGL5</accession>
<proteinExistence type="inferred from homology"/>
<name>A0AAW2JGL5_9LAMI</name>
<evidence type="ECO:0000313" key="9">
    <source>
        <dbReference type="EMBL" id="KAL0292931.1"/>
    </source>
</evidence>
<sequence>MLQLPYQFGRSGMDRLNIPLGSLVLTLLCGIHSRSALGITSSSGWNSSQNPTTSPTSLPPTLSRTSIETEWFHVLSSIGHLVQSPGTKLLDAAASIHRQSAPVRALTCLAKGDQTKLDSLQIPTVPSLGKVTRIFRSLQALPEPSVPWGTRYKRLRKRTCLMRGLRKLSNFEAITPKRVKPQKQVTLTSRQMVKSTGQAHTQEGRNERLIDLLLDRRYKGSAGNRTLSRKGWSRRVSVSYESSG</sequence>
<keyword evidence="6" id="KW-1133">Transmembrane helix</keyword>
<comment type="subcellular location">
    <subcellularLocation>
        <location evidence="1">Membrane</location>
        <topology evidence="1">Multi-pass membrane protein</topology>
    </subcellularLocation>
</comment>
<protein>
    <submittedName>
        <fullName evidence="9">Cytochrome c biogenesis ccmB-like mitochondrial protein</fullName>
    </submittedName>
</protein>